<keyword evidence="4" id="KW-1185">Reference proteome</keyword>
<dbReference type="OrthoDB" id="6077919at2759"/>
<dbReference type="Pfam" id="PF13843">
    <property type="entry name" value="DDE_Tnp_1_7"/>
    <property type="match status" value="1"/>
</dbReference>
<gene>
    <name evidence="3" type="ORF">ACAOBT_LOCUS17392</name>
</gene>
<protein>
    <recommendedName>
        <fullName evidence="2">PiggyBac transposable element-derived protein domain-containing protein</fullName>
    </recommendedName>
</protein>
<organism evidence="3 4">
    <name type="scientific">Acanthoscelides obtectus</name>
    <name type="common">Bean weevil</name>
    <name type="synonym">Bruchus obtectus</name>
    <dbReference type="NCBI Taxonomy" id="200917"/>
    <lineage>
        <taxon>Eukaryota</taxon>
        <taxon>Metazoa</taxon>
        <taxon>Ecdysozoa</taxon>
        <taxon>Arthropoda</taxon>
        <taxon>Hexapoda</taxon>
        <taxon>Insecta</taxon>
        <taxon>Pterygota</taxon>
        <taxon>Neoptera</taxon>
        <taxon>Endopterygota</taxon>
        <taxon>Coleoptera</taxon>
        <taxon>Polyphaga</taxon>
        <taxon>Cucujiformia</taxon>
        <taxon>Chrysomeloidea</taxon>
        <taxon>Chrysomelidae</taxon>
        <taxon>Bruchinae</taxon>
        <taxon>Bruchini</taxon>
        <taxon>Acanthoscelides</taxon>
    </lineage>
</organism>
<dbReference type="PANTHER" id="PTHR46599:SF6">
    <property type="entry name" value="DUAL SPECIFICITY PHOSPHATASE 26"/>
    <property type="match status" value="1"/>
</dbReference>
<evidence type="ECO:0000256" key="1">
    <source>
        <dbReference type="SAM" id="MobiDB-lite"/>
    </source>
</evidence>
<dbReference type="EMBL" id="CAKOFQ010007004">
    <property type="protein sequence ID" value="CAH1986691.1"/>
    <property type="molecule type" value="Genomic_DNA"/>
</dbReference>
<dbReference type="Proteomes" id="UP001152888">
    <property type="component" value="Unassembled WGS sequence"/>
</dbReference>
<evidence type="ECO:0000313" key="4">
    <source>
        <dbReference type="Proteomes" id="UP001152888"/>
    </source>
</evidence>
<evidence type="ECO:0000259" key="2">
    <source>
        <dbReference type="Pfam" id="PF13843"/>
    </source>
</evidence>
<dbReference type="InterPro" id="IPR029526">
    <property type="entry name" value="PGBD"/>
</dbReference>
<name>A0A9P0L1J4_ACAOB</name>
<dbReference type="PANTHER" id="PTHR46599">
    <property type="entry name" value="PIGGYBAC TRANSPOSABLE ELEMENT-DERIVED PROTEIN 4"/>
    <property type="match status" value="1"/>
</dbReference>
<accession>A0A9P0L1J4</accession>
<feature type="domain" description="PiggyBac transposable element-derived protein" evidence="2">
    <location>
        <begin position="110"/>
        <end position="462"/>
    </location>
</feature>
<sequence>MASPRTEAKWLKWYEEIDSDTNSCSDLDDAASEDSIHNTGTEQSSDEEEMIESISQPQRLSKVPLFVGKNDTKWLKHKTYEPSRKTRSQNIITKLPGVSREAKGAKEIIDCWQIFFTTEIIAEIVTYTNQKVDEMRKFYGRPRDCLPTDLEELMVFFGLLYLAGVKKSQHLHTSELWASDGTSSSYFPATMSQKRFHILLRALRFDDKTTRKERSNIDNFAAFRNVFDTFVHKCTSSYFPHQYFTIDKMLEAFRGRCRFRQFIKSKPAKYGLKIFVLVDSRTFYIHNMEMYCGKQPSGPYQVPNDAASIVKRLIKPINKSGRNITADNYFSSVPLANELYINHHLTYVGTLRKNKRDIPPELLQVKNRPVHSTMCAFGKCTLTSYIPKKHKNMLMISTFHDSDTIDPESRVQKAEVIMFYNSTKGGVDVADRMKAEYSVTRFSNRWPFTLFCSLQNIASINSQIIYRNNTENVISRRFFILSLAKSLIKPHMVRRSSLSNISVSLQQKICSIVGKSADKVAFMNPGEAQSKARCGFCPCRKNRFTNNKCSRCQTPLCREHTGTTVFVCYKCKEAEDNLTE</sequence>
<comment type="caution">
    <text evidence="3">The sequence shown here is derived from an EMBL/GenBank/DDBJ whole genome shotgun (WGS) entry which is preliminary data.</text>
</comment>
<proteinExistence type="predicted"/>
<feature type="region of interest" description="Disordered" evidence="1">
    <location>
        <begin position="24"/>
        <end position="56"/>
    </location>
</feature>
<reference evidence="3" key="1">
    <citation type="submission" date="2022-03" db="EMBL/GenBank/DDBJ databases">
        <authorList>
            <person name="Sayadi A."/>
        </authorList>
    </citation>
    <scope>NUCLEOTIDE SEQUENCE</scope>
</reference>
<dbReference type="AlphaFoldDB" id="A0A9P0L1J4"/>
<evidence type="ECO:0000313" key="3">
    <source>
        <dbReference type="EMBL" id="CAH1986691.1"/>
    </source>
</evidence>